<comment type="caution">
    <text evidence="2">The sequence shown here is derived from an EMBL/GenBank/DDBJ whole genome shotgun (WGS) entry which is preliminary data.</text>
</comment>
<feature type="region of interest" description="Disordered" evidence="1">
    <location>
        <begin position="1"/>
        <end position="107"/>
    </location>
</feature>
<dbReference type="AlphaFoldDB" id="A0A218WG93"/>
<proteinExistence type="predicted"/>
<organism evidence="2 3">
    <name type="scientific">Punica granatum</name>
    <name type="common">Pomegranate</name>
    <dbReference type="NCBI Taxonomy" id="22663"/>
    <lineage>
        <taxon>Eukaryota</taxon>
        <taxon>Viridiplantae</taxon>
        <taxon>Streptophyta</taxon>
        <taxon>Embryophyta</taxon>
        <taxon>Tracheophyta</taxon>
        <taxon>Spermatophyta</taxon>
        <taxon>Magnoliopsida</taxon>
        <taxon>eudicotyledons</taxon>
        <taxon>Gunneridae</taxon>
        <taxon>Pentapetalae</taxon>
        <taxon>rosids</taxon>
        <taxon>malvids</taxon>
        <taxon>Myrtales</taxon>
        <taxon>Lythraceae</taxon>
        <taxon>Punica</taxon>
    </lineage>
</organism>
<dbReference type="EMBL" id="MTKT01004293">
    <property type="protein sequence ID" value="OWM71845.1"/>
    <property type="molecule type" value="Genomic_DNA"/>
</dbReference>
<evidence type="ECO:0000313" key="2">
    <source>
        <dbReference type="EMBL" id="OWM71845.1"/>
    </source>
</evidence>
<accession>A0A218WG93</accession>
<sequence>MPLSRNNIPRIGLTRIRAFGPGRKRSGPNRPITQALGRGGAGRRAGEPDQTLELGRREELGRKAVGPRKGAAGPRKGTAGLSLGRDGADRASGVESSRLDWTGLDLA</sequence>
<name>A0A218WG93_PUNGR</name>
<evidence type="ECO:0000313" key="3">
    <source>
        <dbReference type="Proteomes" id="UP000197138"/>
    </source>
</evidence>
<dbReference type="Proteomes" id="UP000197138">
    <property type="component" value="Unassembled WGS sequence"/>
</dbReference>
<protein>
    <submittedName>
        <fullName evidence="2">Uncharacterized protein</fullName>
    </submittedName>
</protein>
<reference evidence="3" key="1">
    <citation type="journal article" date="2017" name="Plant J.">
        <title>The pomegranate (Punica granatum L.) genome and the genomics of punicalagin biosynthesis.</title>
        <authorList>
            <person name="Qin G."/>
            <person name="Xu C."/>
            <person name="Ming R."/>
            <person name="Tang H."/>
            <person name="Guyot R."/>
            <person name="Kramer E.M."/>
            <person name="Hu Y."/>
            <person name="Yi X."/>
            <person name="Qi Y."/>
            <person name="Xu X."/>
            <person name="Gao Z."/>
            <person name="Pan H."/>
            <person name="Jian J."/>
            <person name="Tian Y."/>
            <person name="Yue Z."/>
            <person name="Xu Y."/>
        </authorList>
    </citation>
    <scope>NUCLEOTIDE SEQUENCE [LARGE SCALE GENOMIC DNA]</scope>
    <source>
        <strain evidence="3">cv. Dabenzi</strain>
    </source>
</reference>
<gene>
    <name evidence="2" type="ORF">CDL15_Pgr017728</name>
</gene>
<evidence type="ECO:0000256" key="1">
    <source>
        <dbReference type="SAM" id="MobiDB-lite"/>
    </source>
</evidence>